<feature type="transmembrane region" description="Helical" evidence="1">
    <location>
        <begin position="46"/>
        <end position="65"/>
    </location>
</feature>
<reference evidence="4" key="1">
    <citation type="submission" date="2019-06" db="EMBL/GenBank/DDBJ databases">
        <title>Gordonia isolated from sludge of a wastewater treatment plant.</title>
        <authorList>
            <person name="Tamura T."/>
            <person name="Aoyama K."/>
            <person name="Kang Y."/>
            <person name="Saito S."/>
            <person name="Akiyama N."/>
            <person name="Yazawa K."/>
            <person name="Gonoi T."/>
            <person name="Mikami Y."/>
        </authorList>
    </citation>
    <scope>NUCLEOTIDE SEQUENCE [LARGE SCALE GENOMIC DNA]</scope>
    <source>
        <strain evidence="4">NBRC 107696</strain>
    </source>
</reference>
<dbReference type="EMBL" id="BJOV01000002">
    <property type="protein sequence ID" value="GEE00425.1"/>
    <property type="molecule type" value="Genomic_DNA"/>
</dbReference>
<feature type="transmembrane region" description="Helical" evidence="1">
    <location>
        <begin position="12"/>
        <end position="34"/>
    </location>
</feature>
<evidence type="ECO:0000313" key="4">
    <source>
        <dbReference type="Proteomes" id="UP000444960"/>
    </source>
</evidence>
<name>A0A7I9V4R9_9ACTN</name>
<keyword evidence="1" id="KW-0472">Membrane</keyword>
<protein>
    <recommendedName>
        <fullName evidence="2">DUF2231 domain-containing protein</fullName>
    </recommendedName>
</protein>
<comment type="caution">
    <text evidence="3">The sequence shown here is derived from an EMBL/GenBank/DDBJ whole genome shotgun (WGS) entry which is preliminary data.</text>
</comment>
<feature type="domain" description="DUF2231" evidence="2">
    <location>
        <begin position="6"/>
        <end position="153"/>
    </location>
</feature>
<proteinExistence type="predicted"/>
<organism evidence="3 4">
    <name type="scientific">Gordonia spumicola</name>
    <dbReference type="NCBI Taxonomy" id="589161"/>
    <lineage>
        <taxon>Bacteria</taxon>
        <taxon>Bacillati</taxon>
        <taxon>Actinomycetota</taxon>
        <taxon>Actinomycetes</taxon>
        <taxon>Mycobacteriales</taxon>
        <taxon>Gordoniaceae</taxon>
        <taxon>Gordonia</taxon>
    </lineage>
</organism>
<dbReference type="Proteomes" id="UP000444960">
    <property type="component" value="Unassembled WGS sequence"/>
</dbReference>
<evidence type="ECO:0000259" key="2">
    <source>
        <dbReference type="Pfam" id="PF09990"/>
    </source>
</evidence>
<evidence type="ECO:0000313" key="3">
    <source>
        <dbReference type="EMBL" id="GEE00425.1"/>
    </source>
</evidence>
<keyword evidence="1" id="KW-0812">Transmembrane</keyword>
<dbReference type="AlphaFoldDB" id="A0A7I9V4R9"/>
<feature type="transmembrane region" description="Helical" evidence="1">
    <location>
        <begin position="124"/>
        <end position="142"/>
    </location>
</feature>
<dbReference type="InterPro" id="IPR019251">
    <property type="entry name" value="DUF2231_TM"/>
</dbReference>
<sequence length="156" mass="16155">MDTFNGLPLHPLIVHFVVVAVPVAALVGIAAALWPVARAKMGPLPSILALLALIATPIATTAGEALEEKVGHSPALETHTQAGDVVIIGVGCLFGAALLLYLVRLRPVTDRLPLTEPVLKALDIAARVLTVVAAVASIYLVYKAGDSGARAVWGEM</sequence>
<accession>A0A7I9V4R9</accession>
<feature type="transmembrane region" description="Helical" evidence="1">
    <location>
        <begin position="85"/>
        <end position="103"/>
    </location>
</feature>
<gene>
    <name evidence="3" type="ORF">nbrc107696_08710</name>
</gene>
<dbReference type="Pfam" id="PF09990">
    <property type="entry name" value="DUF2231"/>
    <property type="match status" value="1"/>
</dbReference>
<keyword evidence="1" id="KW-1133">Transmembrane helix</keyword>
<evidence type="ECO:0000256" key="1">
    <source>
        <dbReference type="SAM" id="Phobius"/>
    </source>
</evidence>
<dbReference type="RefSeq" id="WP_186349707.1">
    <property type="nucleotide sequence ID" value="NZ_BJOV01000002.1"/>
</dbReference>
<keyword evidence="4" id="KW-1185">Reference proteome</keyword>